<evidence type="ECO:0000259" key="6">
    <source>
        <dbReference type="Pfam" id="PF08242"/>
    </source>
</evidence>
<keyword evidence="4 5" id="KW-0408">Iron</keyword>
<dbReference type="Pfam" id="PF00067">
    <property type="entry name" value="p450"/>
    <property type="match status" value="1"/>
</dbReference>
<evidence type="ECO:0000256" key="1">
    <source>
        <dbReference type="ARBA" id="ARBA00001971"/>
    </source>
</evidence>
<proteinExistence type="inferred from homology"/>
<feature type="non-terminal residue" evidence="7">
    <location>
        <position position="633"/>
    </location>
</feature>
<organism evidence="7 8">
    <name type="scientific">Scytalidium lignicola</name>
    <name type="common">Hyphomycete</name>
    <dbReference type="NCBI Taxonomy" id="5539"/>
    <lineage>
        <taxon>Eukaryota</taxon>
        <taxon>Fungi</taxon>
        <taxon>Dikarya</taxon>
        <taxon>Ascomycota</taxon>
        <taxon>Pezizomycotina</taxon>
        <taxon>Leotiomycetes</taxon>
        <taxon>Leotiomycetes incertae sedis</taxon>
        <taxon>Scytalidium</taxon>
    </lineage>
</organism>
<comment type="caution">
    <text evidence="7">The sequence shown here is derived from an EMBL/GenBank/DDBJ whole genome shotgun (WGS) entry which is preliminary data.</text>
</comment>
<dbReference type="InterPro" id="IPR002403">
    <property type="entry name" value="Cyt_P450_E_grp-IV"/>
</dbReference>
<dbReference type="AlphaFoldDB" id="A0A3E2GZE4"/>
<keyword evidence="8" id="KW-1185">Reference proteome</keyword>
<feature type="domain" description="Methyltransferase type 12" evidence="6">
    <location>
        <begin position="66"/>
        <end position="171"/>
    </location>
</feature>
<dbReference type="InterPro" id="IPR013217">
    <property type="entry name" value="Methyltransf_12"/>
</dbReference>
<evidence type="ECO:0000256" key="3">
    <source>
        <dbReference type="ARBA" id="ARBA00022723"/>
    </source>
</evidence>
<accession>A0A3E2GZE4</accession>
<dbReference type="GO" id="GO:0005506">
    <property type="term" value="F:iron ion binding"/>
    <property type="evidence" value="ECO:0007669"/>
    <property type="project" value="InterPro"/>
</dbReference>
<dbReference type="SUPFAM" id="SSF53335">
    <property type="entry name" value="S-adenosyl-L-methionine-dependent methyltransferases"/>
    <property type="match status" value="1"/>
</dbReference>
<dbReference type="CDD" id="cd02440">
    <property type="entry name" value="AdoMet_MTases"/>
    <property type="match status" value="1"/>
</dbReference>
<dbReference type="Proteomes" id="UP000258309">
    <property type="component" value="Unassembled WGS sequence"/>
</dbReference>
<dbReference type="GO" id="GO:0020037">
    <property type="term" value="F:heme binding"/>
    <property type="evidence" value="ECO:0007669"/>
    <property type="project" value="InterPro"/>
</dbReference>
<dbReference type="GO" id="GO:0016705">
    <property type="term" value="F:oxidoreductase activity, acting on paired donors, with incorporation or reduction of molecular oxygen"/>
    <property type="evidence" value="ECO:0007669"/>
    <property type="project" value="InterPro"/>
</dbReference>
<dbReference type="GO" id="GO:0004497">
    <property type="term" value="F:monooxygenase activity"/>
    <property type="evidence" value="ECO:0007669"/>
    <property type="project" value="InterPro"/>
</dbReference>
<keyword evidence="5" id="KW-0349">Heme</keyword>
<feature type="binding site" description="axial binding residue" evidence="5">
    <location>
        <position position="572"/>
    </location>
    <ligand>
        <name>heme</name>
        <dbReference type="ChEBI" id="CHEBI:30413"/>
    </ligand>
    <ligandPart>
        <name>Fe</name>
        <dbReference type="ChEBI" id="CHEBI:18248"/>
    </ligandPart>
</feature>
<dbReference type="EMBL" id="NCSJ02000259">
    <property type="protein sequence ID" value="RFU26488.1"/>
    <property type="molecule type" value="Genomic_DNA"/>
</dbReference>
<protein>
    <recommendedName>
        <fullName evidence="6">Methyltransferase type 12 domain-containing protein</fullName>
    </recommendedName>
</protein>
<keyword evidence="3 5" id="KW-0479">Metal-binding</keyword>
<dbReference type="OrthoDB" id="10061782at2759"/>
<dbReference type="STRING" id="5539.A0A3E2GZE4"/>
<dbReference type="Pfam" id="PF08242">
    <property type="entry name" value="Methyltransf_12"/>
    <property type="match status" value="1"/>
</dbReference>
<dbReference type="PANTHER" id="PTHR24305:SF232">
    <property type="entry name" value="P450, PUTATIVE (EUROFUNG)-RELATED"/>
    <property type="match status" value="1"/>
</dbReference>
<dbReference type="SUPFAM" id="SSF48264">
    <property type="entry name" value="Cytochrome P450"/>
    <property type="match status" value="1"/>
</dbReference>
<dbReference type="PRINTS" id="PR00465">
    <property type="entry name" value="EP450IV"/>
</dbReference>
<comment type="similarity">
    <text evidence="2">Belongs to the cytochrome P450 family.</text>
</comment>
<dbReference type="InterPro" id="IPR036396">
    <property type="entry name" value="Cyt_P450_sf"/>
</dbReference>
<evidence type="ECO:0000256" key="2">
    <source>
        <dbReference type="ARBA" id="ARBA00010617"/>
    </source>
</evidence>
<comment type="cofactor">
    <cofactor evidence="1 5">
        <name>heme</name>
        <dbReference type="ChEBI" id="CHEBI:30413"/>
    </cofactor>
</comment>
<dbReference type="Gene3D" id="1.10.630.10">
    <property type="entry name" value="Cytochrome P450"/>
    <property type="match status" value="2"/>
</dbReference>
<reference evidence="7 8" key="1">
    <citation type="submission" date="2018-05" db="EMBL/GenBank/DDBJ databases">
        <title>Draft genome sequence of Scytalidium lignicola DSM 105466, a ubiquitous saprotrophic fungus.</title>
        <authorList>
            <person name="Buettner E."/>
            <person name="Gebauer A.M."/>
            <person name="Hofrichter M."/>
            <person name="Liers C."/>
            <person name="Kellner H."/>
        </authorList>
    </citation>
    <scope>NUCLEOTIDE SEQUENCE [LARGE SCALE GENOMIC DNA]</scope>
    <source>
        <strain evidence="7 8">DSM 105466</strain>
    </source>
</reference>
<feature type="non-terminal residue" evidence="7">
    <location>
        <position position="1"/>
    </location>
</feature>
<dbReference type="Gene3D" id="3.40.50.150">
    <property type="entry name" value="Vaccinia Virus protein VP39"/>
    <property type="match status" value="1"/>
</dbReference>
<dbReference type="InterPro" id="IPR050121">
    <property type="entry name" value="Cytochrome_P450_monoxygenase"/>
</dbReference>
<dbReference type="InterPro" id="IPR029063">
    <property type="entry name" value="SAM-dependent_MTases_sf"/>
</dbReference>
<name>A0A3E2GZE4_SCYLI</name>
<gene>
    <name evidence="7" type="ORF">B7463_g9850</name>
</gene>
<evidence type="ECO:0000313" key="7">
    <source>
        <dbReference type="EMBL" id="RFU26488.1"/>
    </source>
</evidence>
<evidence type="ECO:0000256" key="4">
    <source>
        <dbReference type="ARBA" id="ARBA00023004"/>
    </source>
</evidence>
<sequence>MASQTQPQLTPQVPTQGHLGAGWYTPLSLHLYDLWVLNISGRFAWRCPTVSVLEPFFNANIGAHHLDVGVGTGYFPALASKDATKLKTLTLVDLNPNTLQTAAGRITRPERIHCVVADALSPLPLLQEDGTAKRFDSISLMYLIHCLPGPATSKAHVLANMKGHLVEGGILFGATVLGSSDSRVKHNWFGKTLLWVYNRVGIFDNYEDNEADFVKVLEANFEEVEVFLVSCVLMFRVRNPICIKTSDDEATEHPGTRYFVRVSHEEVSVSHPDAVRKLLLAPLRKGPWYKITALPNDTFEAPMAELDPKRKVEMSKIVAAGYSLTNLLKSEFYIDNVIALLVQQLEFAGSPRKPVQLDRWFGYIAFDVIGEVTFSQSFGFLRTGTDIGGSISNARALMAYISVAGFFQSLHRLTLRNPILYNWGLMPRQHIFDTTLRAIKAHEDNPYARNDMMSIWGAQHEKTPEKLNHWKGGLLGGSKENAIPSSLCERNLANAHPKSFWFATNSTGGRPKFWRHHFKEGTMLCVNPWVIHRSKEIFGDDANEFNPERWLGPNSKGLENYFIPFGVGYNSCPGRNLAILEGSKAIATLVRDLDIQKVDPEQEWKCKAYFLAVPYGWSVFIKSRKEPEPEEEF</sequence>
<evidence type="ECO:0000313" key="8">
    <source>
        <dbReference type="Proteomes" id="UP000258309"/>
    </source>
</evidence>
<dbReference type="PANTHER" id="PTHR24305">
    <property type="entry name" value="CYTOCHROME P450"/>
    <property type="match status" value="1"/>
</dbReference>
<evidence type="ECO:0000256" key="5">
    <source>
        <dbReference type="PIRSR" id="PIRSR602403-1"/>
    </source>
</evidence>
<dbReference type="InterPro" id="IPR001128">
    <property type="entry name" value="Cyt_P450"/>
</dbReference>